<keyword evidence="4" id="KW-0175">Coiled coil</keyword>
<protein>
    <submittedName>
        <fullName evidence="5">V-type ATP synthase subunit D</fullName>
    </submittedName>
</protein>
<dbReference type="Pfam" id="PF01813">
    <property type="entry name" value="ATP-synt_D"/>
    <property type="match status" value="1"/>
</dbReference>
<reference evidence="6" key="1">
    <citation type="journal article" date="2019" name="Int. J. Syst. Evol. Microbiol.">
        <title>The Global Catalogue of Microorganisms (GCM) 10K type strain sequencing project: providing services to taxonomists for standard genome sequencing and annotation.</title>
        <authorList>
            <consortium name="The Broad Institute Genomics Platform"/>
            <consortium name="The Broad Institute Genome Sequencing Center for Infectious Disease"/>
            <person name="Wu L."/>
            <person name="Ma J."/>
        </authorList>
    </citation>
    <scope>NUCLEOTIDE SEQUENCE [LARGE SCALE GENOMIC DNA]</scope>
    <source>
        <strain evidence="6">JCM 17805</strain>
    </source>
</reference>
<comment type="similarity">
    <text evidence="1">Belongs to the V-ATPase D subunit family.</text>
</comment>
<accession>A0ABP8V282</accession>
<proteinExistence type="inferred from homology"/>
<dbReference type="InterPro" id="IPR002699">
    <property type="entry name" value="V_ATPase_D"/>
</dbReference>
<evidence type="ECO:0000256" key="1">
    <source>
        <dbReference type="ARBA" id="ARBA00005850"/>
    </source>
</evidence>
<keyword evidence="6" id="KW-1185">Reference proteome</keyword>
<name>A0ABP8V282_9GAMM</name>
<evidence type="ECO:0000313" key="6">
    <source>
        <dbReference type="Proteomes" id="UP001500604"/>
    </source>
</evidence>
<dbReference type="Proteomes" id="UP001500604">
    <property type="component" value="Unassembled WGS sequence"/>
</dbReference>
<evidence type="ECO:0000313" key="5">
    <source>
        <dbReference type="EMBL" id="GAA4648962.1"/>
    </source>
</evidence>
<sequence length="197" mass="22755">MAKIALNKSSLNREKRNLKTFNRYLPALELKRQQLMAERKKAEDAVREARERIEQIEKDVSEQLPMLACEDINVEGLVRVTNVVLGEQNIVGTTVPVVEKVEVEVAQYSYLTKPHWVDFLVERLKEMVELHVEMLVRELRYQEISKATRTTSQRVNLFSKVLIPRSNKNIAKIKIFMSDMDRAAVVNAKISKTKMAS</sequence>
<feature type="coiled-coil region" evidence="4">
    <location>
        <begin position="25"/>
        <end position="59"/>
    </location>
</feature>
<gene>
    <name evidence="5" type="ORF">GCM10023116_12360</name>
</gene>
<dbReference type="RefSeq" id="WP_345194700.1">
    <property type="nucleotide sequence ID" value="NZ_BAABFL010000114.1"/>
</dbReference>
<dbReference type="Gene3D" id="1.10.287.3240">
    <property type="match status" value="1"/>
</dbReference>
<dbReference type="NCBIfam" id="TIGR00309">
    <property type="entry name" value="V_ATPase_subD"/>
    <property type="match status" value="1"/>
</dbReference>
<dbReference type="NCBIfam" id="NF002565">
    <property type="entry name" value="PRK02195.1"/>
    <property type="match status" value="1"/>
</dbReference>
<organism evidence="5 6">
    <name type="scientific">Kistimonas scapharcae</name>
    <dbReference type="NCBI Taxonomy" id="1036133"/>
    <lineage>
        <taxon>Bacteria</taxon>
        <taxon>Pseudomonadati</taxon>
        <taxon>Pseudomonadota</taxon>
        <taxon>Gammaproteobacteria</taxon>
        <taxon>Oceanospirillales</taxon>
        <taxon>Endozoicomonadaceae</taxon>
        <taxon>Kistimonas</taxon>
    </lineage>
</organism>
<keyword evidence="3" id="KW-0406">Ion transport</keyword>
<keyword evidence="2" id="KW-0813">Transport</keyword>
<evidence type="ECO:0000256" key="3">
    <source>
        <dbReference type="ARBA" id="ARBA00023065"/>
    </source>
</evidence>
<comment type="caution">
    <text evidence="5">The sequence shown here is derived from an EMBL/GenBank/DDBJ whole genome shotgun (WGS) entry which is preliminary data.</text>
</comment>
<evidence type="ECO:0000256" key="4">
    <source>
        <dbReference type="SAM" id="Coils"/>
    </source>
</evidence>
<evidence type="ECO:0000256" key="2">
    <source>
        <dbReference type="ARBA" id="ARBA00022448"/>
    </source>
</evidence>
<dbReference type="EMBL" id="BAABFL010000114">
    <property type="protein sequence ID" value="GAA4648962.1"/>
    <property type="molecule type" value="Genomic_DNA"/>
</dbReference>